<dbReference type="PANTHER" id="PTHR34980:SF2">
    <property type="entry name" value="INNER MEMBRANE PROTEIN YHAH-RELATED"/>
    <property type="match status" value="1"/>
</dbReference>
<feature type="transmembrane region" description="Helical" evidence="1">
    <location>
        <begin position="59"/>
        <end position="81"/>
    </location>
</feature>
<keyword evidence="3" id="KW-1185">Reference proteome</keyword>
<keyword evidence="1" id="KW-0812">Transmembrane</keyword>
<dbReference type="PANTHER" id="PTHR34980">
    <property type="entry name" value="INNER MEMBRANE PROTEIN-RELATED-RELATED"/>
    <property type="match status" value="1"/>
</dbReference>
<dbReference type="AlphaFoldDB" id="A0A7K3W9H6"/>
<feature type="transmembrane region" description="Helical" evidence="1">
    <location>
        <begin position="93"/>
        <end position="115"/>
    </location>
</feature>
<sequence length="135" mass="14982">MSWLVPTGRLRRRDWWLRYLLLLLVLGVVAPAVDTAWFPDSYPRLDRDSGISLLWPGPQQGGPVTVVSALVLLAPAVAAMVTRLHDRDHSAWWLLWNLLPGLGTFVLFVTVGLLGSRPEPNRYGPVPGHVAAQSR</sequence>
<proteinExistence type="predicted"/>
<dbReference type="EMBL" id="JAAGWK010000004">
    <property type="protein sequence ID" value="NEL52659.1"/>
    <property type="molecule type" value="Genomic_DNA"/>
</dbReference>
<accession>A0A7K3W9H6</accession>
<evidence type="ECO:0000313" key="3">
    <source>
        <dbReference type="Proteomes" id="UP000470470"/>
    </source>
</evidence>
<protein>
    <submittedName>
        <fullName evidence="2">DUF805 domain-containing protein</fullName>
    </submittedName>
</protein>
<reference evidence="2 3" key="1">
    <citation type="submission" date="2020-02" db="EMBL/GenBank/DDBJ databases">
        <title>The whole genome sequence of CPCC 205119.</title>
        <authorList>
            <person name="Jiang Z."/>
        </authorList>
    </citation>
    <scope>NUCLEOTIDE SEQUENCE [LARGE SCALE GENOMIC DNA]</scope>
    <source>
        <strain evidence="2 3">CPCC 205119</strain>
    </source>
</reference>
<keyword evidence="1" id="KW-0472">Membrane</keyword>
<keyword evidence="1" id="KW-1133">Transmembrane helix</keyword>
<name>A0A7K3W9H6_9ACTN</name>
<dbReference type="Pfam" id="PF05656">
    <property type="entry name" value="DUF805"/>
    <property type="match status" value="1"/>
</dbReference>
<dbReference type="InterPro" id="IPR008523">
    <property type="entry name" value="DUF805"/>
</dbReference>
<dbReference type="Proteomes" id="UP000470470">
    <property type="component" value="Unassembled WGS sequence"/>
</dbReference>
<dbReference type="GO" id="GO:0005886">
    <property type="term" value="C:plasma membrane"/>
    <property type="evidence" value="ECO:0007669"/>
    <property type="project" value="TreeGrafter"/>
</dbReference>
<evidence type="ECO:0000256" key="1">
    <source>
        <dbReference type="SAM" id="Phobius"/>
    </source>
</evidence>
<evidence type="ECO:0000313" key="2">
    <source>
        <dbReference type="EMBL" id="NEL52659.1"/>
    </source>
</evidence>
<gene>
    <name evidence="2" type="ORF">G1H19_01340</name>
</gene>
<organism evidence="2 3">
    <name type="scientific">Goekera deserti</name>
    <dbReference type="NCBI Taxonomy" id="2497753"/>
    <lineage>
        <taxon>Bacteria</taxon>
        <taxon>Bacillati</taxon>
        <taxon>Actinomycetota</taxon>
        <taxon>Actinomycetes</taxon>
        <taxon>Geodermatophilales</taxon>
        <taxon>Geodermatophilaceae</taxon>
        <taxon>Goekera</taxon>
    </lineage>
</organism>
<comment type="caution">
    <text evidence="2">The sequence shown here is derived from an EMBL/GenBank/DDBJ whole genome shotgun (WGS) entry which is preliminary data.</text>
</comment>
<dbReference type="RefSeq" id="WP_162393240.1">
    <property type="nucleotide sequence ID" value="NZ_JAABOZ010000006.1"/>
</dbReference>